<evidence type="ECO:0000313" key="1">
    <source>
        <dbReference type="EMBL" id="RXW13194.1"/>
    </source>
</evidence>
<dbReference type="Proteomes" id="UP000290288">
    <property type="component" value="Unassembled WGS sequence"/>
</dbReference>
<reference evidence="1 2" key="1">
    <citation type="submission" date="2019-01" db="EMBL/GenBank/DDBJ databases">
        <title>Draft genome sequence of Psathyrella aberdarensis IHI B618.</title>
        <authorList>
            <person name="Buettner E."/>
            <person name="Kellner H."/>
        </authorList>
    </citation>
    <scope>NUCLEOTIDE SEQUENCE [LARGE SCALE GENOMIC DNA]</scope>
    <source>
        <strain evidence="1 2">IHI B618</strain>
    </source>
</reference>
<protein>
    <submittedName>
        <fullName evidence="1">Uncharacterized protein</fullName>
    </submittedName>
</protein>
<dbReference type="EMBL" id="SDEE01000983">
    <property type="protein sequence ID" value="RXW13194.1"/>
    <property type="molecule type" value="Genomic_DNA"/>
</dbReference>
<comment type="caution">
    <text evidence="1">The sequence shown here is derived from an EMBL/GenBank/DDBJ whole genome shotgun (WGS) entry which is preliminary data.</text>
</comment>
<sequence>MVKQMSYRHNYKSQADPIEDLYDGKIYQSLCQTKVTIGDAPSARTPYKIRELVHVIHEWTYK</sequence>
<organism evidence="1 2">
    <name type="scientific">Candolleomyces aberdarensis</name>
    <dbReference type="NCBI Taxonomy" id="2316362"/>
    <lineage>
        <taxon>Eukaryota</taxon>
        <taxon>Fungi</taxon>
        <taxon>Dikarya</taxon>
        <taxon>Basidiomycota</taxon>
        <taxon>Agaricomycotina</taxon>
        <taxon>Agaricomycetes</taxon>
        <taxon>Agaricomycetidae</taxon>
        <taxon>Agaricales</taxon>
        <taxon>Agaricineae</taxon>
        <taxon>Psathyrellaceae</taxon>
        <taxon>Candolleomyces</taxon>
    </lineage>
</organism>
<accession>A0A4Q2D4D0</accession>
<name>A0A4Q2D4D0_9AGAR</name>
<dbReference type="AlphaFoldDB" id="A0A4Q2D4D0"/>
<proteinExistence type="predicted"/>
<keyword evidence="2" id="KW-1185">Reference proteome</keyword>
<evidence type="ECO:0000313" key="2">
    <source>
        <dbReference type="Proteomes" id="UP000290288"/>
    </source>
</evidence>
<gene>
    <name evidence="1" type="ORF">EST38_g12659</name>
</gene>
<dbReference type="OrthoDB" id="3251442at2759"/>